<keyword evidence="4" id="KW-1185">Reference proteome</keyword>
<dbReference type="Pfam" id="PF03808">
    <property type="entry name" value="Glyco_tran_WecG"/>
    <property type="match status" value="1"/>
</dbReference>
<reference evidence="3 4" key="1">
    <citation type="submission" date="2024-01" db="EMBL/GenBank/DDBJ databases">
        <title>Multi-omics insights into the function and evolution of sodium benzoate biodegradation pathways in Benzoatithermus flavus gen. nov., sp. nov. from hot spring.</title>
        <authorList>
            <person name="Hu C.-J."/>
            <person name="Li W.-J."/>
        </authorList>
    </citation>
    <scope>NUCLEOTIDE SEQUENCE [LARGE SCALE GENOMIC DNA]</scope>
    <source>
        <strain evidence="3 4">SYSU G07066</strain>
    </source>
</reference>
<evidence type="ECO:0000313" key="4">
    <source>
        <dbReference type="Proteomes" id="UP001375743"/>
    </source>
</evidence>
<keyword evidence="2" id="KW-0808">Transferase</keyword>
<sequence>MEETVSFILAKACERRSATVCVANVHMVMEAYDSSAYRDQLNAADLVVPDGMPLVWLLRRMGLPMQERVAGPDLMPRLCAAAAAAGIPVGFLGGREHVLRAAVQALRNITPNLDVAFIHAPPFRPLDEAEDVALVERINASGVAILFVALGCPKQERWMHEHRGRVDAVMVGIGAAIDFVAGATPRAPGWMQRRGLEWAFRLASEPRRLAGRYLRHNPRFLWLTRRLPEAAGVTSNLLPEVGP</sequence>
<organism evidence="3 4">
    <name type="scientific">Benzoatithermus flavus</name>
    <dbReference type="NCBI Taxonomy" id="3108223"/>
    <lineage>
        <taxon>Bacteria</taxon>
        <taxon>Pseudomonadati</taxon>
        <taxon>Pseudomonadota</taxon>
        <taxon>Alphaproteobacteria</taxon>
        <taxon>Geminicoccales</taxon>
        <taxon>Geminicoccaceae</taxon>
        <taxon>Benzoatithermus</taxon>
    </lineage>
</organism>
<proteinExistence type="predicted"/>
<dbReference type="CDD" id="cd06533">
    <property type="entry name" value="Glyco_transf_WecG_TagA"/>
    <property type="match status" value="1"/>
</dbReference>
<dbReference type="NCBIfam" id="TIGR00696">
    <property type="entry name" value="wecG_tagA_cpsF"/>
    <property type="match status" value="1"/>
</dbReference>
<dbReference type="PANTHER" id="PTHR34136">
    <property type="match status" value="1"/>
</dbReference>
<dbReference type="Proteomes" id="UP001375743">
    <property type="component" value="Unassembled WGS sequence"/>
</dbReference>
<keyword evidence="1" id="KW-0328">Glycosyltransferase</keyword>
<gene>
    <name evidence="3" type="ORF">U1T56_07865</name>
</gene>
<comment type="caution">
    <text evidence="3">The sequence shown here is derived from an EMBL/GenBank/DDBJ whole genome shotgun (WGS) entry which is preliminary data.</text>
</comment>
<dbReference type="RefSeq" id="WP_418158910.1">
    <property type="nucleotide sequence ID" value="NZ_JBBLZC010000006.1"/>
</dbReference>
<dbReference type="InterPro" id="IPR004629">
    <property type="entry name" value="WecG_TagA_CpsF"/>
</dbReference>
<accession>A0ABU8XPD2</accession>
<protein>
    <submittedName>
        <fullName evidence="3">WecB/TagA/CpsF family glycosyltransferase</fullName>
    </submittedName>
</protein>
<evidence type="ECO:0000256" key="1">
    <source>
        <dbReference type="ARBA" id="ARBA00022676"/>
    </source>
</evidence>
<name>A0ABU8XPD2_9PROT</name>
<dbReference type="EMBL" id="JBBLZC010000006">
    <property type="protein sequence ID" value="MEK0083063.1"/>
    <property type="molecule type" value="Genomic_DNA"/>
</dbReference>
<evidence type="ECO:0000313" key="3">
    <source>
        <dbReference type="EMBL" id="MEK0083063.1"/>
    </source>
</evidence>
<dbReference type="PANTHER" id="PTHR34136:SF1">
    <property type="entry name" value="UDP-N-ACETYL-D-MANNOSAMINURONIC ACID TRANSFERASE"/>
    <property type="match status" value="1"/>
</dbReference>
<evidence type="ECO:0000256" key="2">
    <source>
        <dbReference type="ARBA" id="ARBA00022679"/>
    </source>
</evidence>